<evidence type="ECO:0000256" key="9">
    <source>
        <dbReference type="ARBA" id="ARBA00023136"/>
    </source>
</evidence>
<keyword evidence="2" id="KW-1003">Cell membrane</keyword>
<keyword evidence="8" id="KW-0350">Heme biosynthesis</keyword>
<name>A0A0E2BMU7_9LEPT</name>
<evidence type="ECO:0000256" key="3">
    <source>
        <dbReference type="ARBA" id="ARBA00022692"/>
    </source>
</evidence>
<evidence type="ECO:0000256" key="2">
    <source>
        <dbReference type="ARBA" id="ARBA00022475"/>
    </source>
</evidence>
<proteinExistence type="predicted"/>
<evidence type="ECO:0000256" key="8">
    <source>
        <dbReference type="ARBA" id="ARBA00023133"/>
    </source>
</evidence>
<protein>
    <submittedName>
        <fullName evidence="13">Cytochrome oxidase assembly protein</fullName>
    </submittedName>
</protein>
<keyword evidence="7" id="KW-0408">Iron</keyword>
<comment type="pathway">
    <text evidence="11">Porphyrin-containing compound metabolism.</text>
</comment>
<feature type="transmembrane region" description="Helical" evidence="12">
    <location>
        <begin position="248"/>
        <end position="269"/>
    </location>
</feature>
<feature type="transmembrane region" description="Helical" evidence="12">
    <location>
        <begin position="193"/>
        <end position="210"/>
    </location>
</feature>
<feature type="transmembrane region" description="Helical" evidence="12">
    <location>
        <begin position="281"/>
        <end position="299"/>
    </location>
</feature>
<comment type="caution">
    <text evidence="13">The sequence shown here is derived from an EMBL/GenBank/DDBJ whole genome shotgun (WGS) entry which is preliminary data.</text>
</comment>
<dbReference type="GO" id="GO:0016020">
    <property type="term" value="C:membrane"/>
    <property type="evidence" value="ECO:0007669"/>
    <property type="project" value="UniProtKB-SubCell"/>
</dbReference>
<organism evidence="13 14">
    <name type="scientific">Leptospira santarosai str. MOR084</name>
    <dbReference type="NCBI Taxonomy" id="1049984"/>
    <lineage>
        <taxon>Bacteria</taxon>
        <taxon>Pseudomonadati</taxon>
        <taxon>Spirochaetota</taxon>
        <taxon>Spirochaetia</taxon>
        <taxon>Leptospirales</taxon>
        <taxon>Leptospiraceae</taxon>
        <taxon>Leptospira</taxon>
    </lineage>
</organism>
<keyword evidence="5 12" id="KW-1133">Transmembrane helix</keyword>
<gene>
    <name evidence="13" type="ORF">LEP1GSC179_3172</name>
</gene>
<feature type="transmembrane region" description="Helical" evidence="12">
    <location>
        <begin position="118"/>
        <end position="137"/>
    </location>
</feature>
<reference evidence="13" key="1">
    <citation type="submission" date="2012-10" db="EMBL/GenBank/DDBJ databases">
        <authorList>
            <person name="Harkins D.M."/>
            <person name="Durkin A.S."/>
            <person name="Brinkac L.M."/>
            <person name="Haft D.H."/>
            <person name="Selengut J.D."/>
            <person name="Sanka R."/>
            <person name="DePew J."/>
            <person name="Purushe J."/>
            <person name="Matthias M.A."/>
            <person name="Vinetz J.M."/>
            <person name="Sutton G.G."/>
            <person name="Nierman W.C."/>
            <person name="Fouts D.E."/>
        </authorList>
    </citation>
    <scope>NUCLEOTIDE SEQUENCE [LARGE SCALE GENOMIC DNA]</scope>
    <source>
        <strain evidence="13">MOR084</strain>
    </source>
</reference>
<evidence type="ECO:0000256" key="1">
    <source>
        <dbReference type="ARBA" id="ARBA00004141"/>
    </source>
</evidence>
<keyword evidence="4" id="KW-0479">Metal-binding</keyword>
<dbReference type="GO" id="GO:0016491">
    <property type="term" value="F:oxidoreductase activity"/>
    <property type="evidence" value="ECO:0007669"/>
    <property type="project" value="UniProtKB-KW"/>
</dbReference>
<comment type="subcellular location">
    <subcellularLocation>
        <location evidence="1">Membrane</location>
        <topology evidence="1">Multi-pass membrane protein</topology>
    </subcellularLocation>
</comment>
<evidence type="ECO:0000256" key="4">
    <source>
        <dbReference type="ARBA" id="ARBA00022723"/>
    </source>
</evidence>
<evidence type="ECO:0000256" key="5">
    <source>
        <dbReference type="ARBA" id="ARBA00022989"/>
    </source>
</evidence>
<feature type="transmembrane region" description="Helical" evidence="12">
    <location>
        <begin position="149"/>
        <end position="168"/>
    </location>
</feature>
<evidence type="ECO:0000256" key="12">
    <source>
        <dbReference type="SAM" id="Phobius"/>
    </source>
</evidence>
<dbReference type="PANTHER" id="PTHR35457:SF1">
    <property type="entry name" value="HEME A SYNTHASE"/>
    <property type="match status" value="1"/>
</dbReference>
<sequence>MLLKIDFRVWYFRTSFRGFQERMNSNSDISSKFRLFYKISLFLSVLIFFNLLYGPLVRATGSGLACPDWPFCFGKIFPAFDFQIFMEVSHRYYSGFLGLILLGLTIWTFTDQSLRKEFGIYLGLAILLLISQINLGRLTVTLKLDPTSVNLHLLNAIVFFLVILTVSIDSREKALYQKKTFIKSGSLFRKDNILYYVLLIGIVTQIVLGGRVSSHYAGLACPDFPTCWGQWIPDNPLEIVRIQVIHRFGAYSVALLLSVTLGFAILKNFPATSKRLLQISMYLLVVQIILGILNIFFGLPKLVTALHTGFAVLLLTSSYLSLISRAIVLTSENERRPEK</sequence>
<feature type="transmembrane region" description="Helical" evidence="12">
    <location>
        <begin position="35"/>
        <end position="53"/>
    </location>
</feature>
<dbReference type="Proteomes" id="UP000006329">
    <property type="component" value="Unassembled WGS sequence"/>
</dbReference>
<dbReference type="PANTHER" id="PTHR35457">
    <property type="entry name" value="HEME A SYNTHASE"/>
    <property type="match status" value="1"/>
</dbReference>
<dbReference type="AlphaFoldDB" id="A0A0E2BMU7"/>
<keyword evidence="6" id="KW-0560">Oxidoreductase</keyword>
<evidence type="ECO:0000313" key="14">
    <source>
        <dbReference type="Proteomes" id="UP000006329"/>
    </source>
</evidence>
<accession>A0A0E2BMU7</accession>
<evidence type="ECO:0000256" key="6">
    <source>
        <dbReference type="ARBA" id="ARBA00023002"/>
    </source>
</evidence>
<dbReference type="GO" id="GO:0046872">
    <property type="term" value="F:metal ion binding"/>
    <property type="evidence" value="ECO:0007669"/>
    <property type="project" value="UniProtKB-KW"/>
</dbReference>
<keyword evidence="3 12" id="KW-0812">Transmembrane</keyword>
<keyword evidence="10" id="KW-1015">Disulfide bond</keyword>
<evidence type="ECO:0000256" key="10">
    <source>
        <dbReference type="ARBA" id="ARBA00023157"/>
    </source>
</evidence>
<dbReference type="EMBL" id="AHON02000063">
    <property type="protein sequence ID" value="EKO32646.1"/>
    <property type="molecule type" value="Genomic_DNA"/>
</dbReference>
<evidence type="ECO:0000256" key="7">
    <source>
        <dbReference type="ARBA" id="ARBA00023004"/>
    </source>
</evidence>
<dbReference type="GO" id="GO:0006784">
    <property type="term" value="P:heme A biosynthetic process"/>
    <property type="evidence" value="ECO:0007669"/>
    <property type="project" value="InterPro"/>
</dbReference>
<dbReference type="InterPro" id="IPR050450">
    <property type="entry name" value="COX15/CtaA_HemeA_synthase"/>
</dbReference>
<keyword evidence="9 12" id="KW-0472">Membrane</keyword>
<feature type="transmembrane region" description="Helical" evidence="12">
    <location>
        <begin position="92"/>
        <end position="109"/>
    </location>
</feature>
<evidence type="ECO:0000256" key="11">
    <source>
        <dbReference type="ARBA" id="ARBA00023444"/>
    </source>
</evidence>
<keyword evidence="14" id="KW-1185">Reference proteome</keyword>
<evidence type="ECO:0000313" key="13">
    <source>
        <dbReference type="EMBL" id="EKO32646.1"/>
    </source>
</evidence>
<dbReference type="Pfam" id="PF02628">
    <property type="entry name" value="COX15-CtaA"/>
    <property type="match status" value="2"/>
</dbReference>
<dbReference type="InterPro" id="IPR003780">
    <property type="entry name" value="COX15/CtaA_fam"/>
</dbReference>
<feature type="transmembrane region" description="Helical" evidence="12">
    <location>
        <begin position="305"/>
        <end position="329"/>
    </location>
</feature>